<protein>
    <submittedName>
        <fullName evidence="4">Oxidoreductase</fullName>
    </submittedName>
</protein>
<organism evidence="4">
    <name type="scientific">uncultured Sporomusa sp</name>
    <dbReference type="NCBI Taxonomy" id="307249"/>
    <lineage>
        <taxon>Bacteria</taxon>
        <taxon>Bacillati</taxon>
        <taxon>Bacillota</taxon>
        <taxon>Negativicutes</taxon>
        <taxon>Selenomonadales</taxon>
        <taxon>Sporomusaceae</taxon>
        <taxon>Sporomusa</taxon>
        <taxon>environmental samples</taxon>
    </lineage>
</organism>
<dbReference type="InterPro" id="IPR001509">
    <property type="entry name" value="Epimerase_deHydtase"/>
</dbReference>
<proteinExistence type="predicted"/>
<dbReference type="GO" id="GO:0016020">
    <property type="term" value="C:membrane"/>
    <property type="evidence" value="ECO:0007669"/>
    <property type="project" value="UniProtKB-SubCell"/>
</dbReference>
<evidence type="ECO:0000256" key="2">
    <source>
        <dbReference type="ARBA" id="ARBA00023136"/>
    </source>
</evidence>
<evidence type="ECO:0000259" key="3">
    <source>
        <dbReference type="Pfam" id="PF01370"/>
    </source>
</evidence>
<comment type="subcellular location">
    <subcellularLocation>
        <location evidence="1">Membrane</location>
    </subcellularLocation>
</comment>
<accession>A0A212LRT2</accession>
<keyword evidence="2" id="KW-0472">Membrane</keyword>
<evidence type="ECO:0000313" key="4">
    <source>
        <dbReference type="EMBL" id="SCM80315.1"/>
    </source>
</evidence>
<sequence>MIMIESGLILLNKSIAMKTFTFGREEGIVKAKTALIAGSTGLVGSELLQILLAEKQYATVYAIVRRPLAVKHPKLIEIVCDFDRLEAVKEYFAVDDVFCCLGTTIKKAKTKEAMYRVDVEYPVILANLAKEQGVCHFLIVSAVNANVGSFIWYQKLKGQLEEQIKSIPLTAVSILRPSLLIGMRQEFRFFETIAIKVVRGLSLLLKRSWPKLAIEARVVAQAMYQLAQRDKPGVTTYSPEQMEDIVRIAAAGPGIAGRRL</sequence>
<evidence type="ECO:0000256" key="1">
    <source>
        <dbReference type="ARBA" id="ARBA00004370"/>
    </source>
</evidence>
<dbReference type="AlphaFoldDB" id="A0A212LRT2"/>
<dbReference type="EMBL" id="FMJE01000003">
    <property type="protein sequence ID" value="SCM80315.1"/>
    <property type="molecule type" value="Genomic_DNA"/>
</dbReference>
<dbReference type="SUPFAM" id="SSF51735">
    <property type="entry name" value="NAD(P)-binding Rossmann-fold domains"/>
    <property type="match status" value="1"/>
</dbReference>
<name>A0A212LRT2_9FIRM</name>
<dbReference type="Gene3D" id="3.40.50.720">
    <property type="entry name" value="NAD(P)-binding Rossmann-like Domain"/>
    <property type="match status" value="1"/>
</dbReference>
<reference evidence="4" key="1">
    <citation type="submission" date="2016-08" db="EMBL/GenBank/DDBJ databases">
        <authorList>
            <person name="Seilhamer J.J."/>
        </authorList>
    </citation>
    <scope>NUCLEOTIDE SEQUENCE</scope>
    <source>
        <strain evidence="4">86</strain>
    </source>
</reference>
<dbReference type="Pfam" id="PF01370">
    <property type="entry name" value="Epimerase"/>
    <property type="match status" value="1"/>
</dbReference>
<feature type="domain" description="NAD-dependent epimerase/dehydratase" evidence="3">
    <location>
        <begin position="34"/>
        <end position="143"/>
    </location>
</feature>
<dbReference type="InterPro" id="IPR036291">
    <property type="entry name" value="NAD(P)-bd_dom_sf"/>
</dbReference>
<dbReference type="PANTHER" id="PTHR14097">
    <property type="entry name" value="OXIDOREDUCTASE HTATIP2"/>
    <property type="match status" value="1"/>
</dbReference>
<dbReference type="PANTHER" id="PTHR14097:SF7">
    <property type="entry name" value="OXIDOREDUCTASE HTATIP2"/>
    <property type="match status" value="1"/>
</dbReference>
<gene>
    <name evidence="4" type="ORF">KL86SPO_30493</name>
</gene>